<keyword evidence="6" id="KW-0031">Aminopeptidase</keyword>
<dbReference type="GO" id="GO:0046872">
    <property type="term" value="F:metal ion binding"/>
    <property type="evidence" value="ECO:0007669"/>
    <property type="project" value="UniProtKB-UniRule"/>
</dbReference>
<comment type="cofactor">
    <cofactor evidence="5">
        <name>a divalent metal cation</name>
        <dbReference type="ChEBI" id="CHEBI:60240"/>
    </cofactor>
    <text evidence="5">Binds 2 divalent metal cations per subunit.</text>
</comment>
<evidence type="ECO:0000313" key="7">
    <source>
        <dbReference type="Proteomes" id="UP000233256"/>
    </source>
</evidence>
<keyword evidence="1 5" id="KW-0479">Metal-binding</keyword>
<dbReference type="Proteomes" id="UP000233256">
    <property type="component" value="Unassembled WGS sequence"/>
</dbReference>
<comment type="similarity">
    <text evidence="3">Belongs to the peptidase M42 family.</text>
</comment>
<keyword evidence="6" id="KW-0645">Protease</keyword>
<evidence type="ECO:0000256" key="3">
    <source>
        <dbReference type="PIRNR" id="PIRNR001123"/>
    </source>
</evidence>
<feature type="binding site" evidence="5">
    <location>
        <position position="305"/>
    </location>
    <ligand>
        <name>Zn(2+)</name>
        <dbReference type="ChEBI" id="CHEBI:29105"/>
        <label>2</label>
    </ligand>
</feature>
<organism evidence="6 7">
    <name type="scientific">Candidatus Wallbacteria bacterium HGW-Wallbacteria-1</name>
    <dbReference type="NCBI Taxonomy" id="2013854"/>
    <lineage>
        <taxon>Bacteria</taxon>
        <taxon>Candidatus Walliibacteriota</taxon>
    </lineage>
</organism>
<proteinExistence type="inferred from homology"/>
<dbReference type="Gene3D" id="3.40.630.10">
    <property type="entry name" value="Zn peptidases"/>
    <property type="match status" value="2"/>
</dbReference>
<dbReference type="InterPro" id="IPR051464">
    <property type="entry name" value="Peptidase_M42_aminopept"/>
</dbReference>
<dbReference type="SUPFAM" id="SSF53187">
    <property type="entry name" value="Zn-dependent exopeptidases"/>
    <property type="match status" value="1"/>
</dbReference>
<accession>A0A2N1PNX2</accession>
<evidence type="ECO:0000256" key="2">
    <source>
        <dbReference type="ARBA" id="ARBA00022801"/>
    </source>
</evidence>
<name>A0A2N1PNX2_9BACT</name>
<reference evidence="6 7" key="1">
    <citation type="journal article" date="2017" name="ISME J.">
        <title>Potential for microbial H2 and metal transformations associated with novel bacteria and archaea in deep terrestrial subsurface sediments.</title>
        <authorList>
            <person name="Hernsdorf A.W."/>
            <person name="Amano Y."/>
            <person name="Miyakawa K."/>
            <person name="Ise K."/>
            <person name="Suzuki Y."/>
            <person name="Anantharaman K."/>
            <person name="Probst A."/>
            <person name="Burstein D."/>
            <person name="Thomas B.C."/>
            <person name="Banfield J.F."/>
        </authorList>
    </citation>
    <scope>NUCLEOTIDE SEQUENCE [LARGE SCALE GENOMIC DNA]</scope>
    <source>
        <strain evidence="6">HGW-Wallbacteria-1</strain>
    </source>
</reference>
<feature type="binding site" evidence="5">
    <location>
        <position position="77"/>
    </location>
    <ligand>
        <name>Zn(2+)</name>
        <dbReference type="ChEBI" id="CHEBI:29105"/>
        <label>1</label>
    </ligand>
</feature>
<dbReference type="AlphaFoldDB" id="A0A2N1PNX2"/>
<dbReference type="GO" id="GO:0004177">
    <property type="term" value="F:aminopeptidase activity"/>
    <property type="evidence" value="ECO:0007669"/>
    <property type="project" value="UniProtKB-UniRule"/>
</dbReference>
<dbReference type="PANTHER" id="PTHR32481">
    <property type="entry name" value="AMINOPEPTIDASE"/>
    <property type="match status" value="1"/>
</dbReference>
<protein>
    <submittedName>
        <fullName evidence="6">Aminopeptidase</fullName>
    </submittedName>
</protein>
<evidence type="ECO:0000256" key="1">
    <source>
        <dbReference type="ARBA" id="ARBA00022723"/>
    </source>
</evidence>
<keyword evidence="2" id="KW-0378">Hydrolase</keyword>
<evidence type="ECO:0000256" key="4">
    <source>
        <dbReference type="PIRSR" id="PIRSR001123-1"/>
    </source>
</evidence>
<dbReference type="EMBL" id="PGXC01000009">
    <property type="protein sequence ID" value="PKK90038.1"/>
    <property type="molecule type" value="Genomic_DNA"/>
</dbReference>
<dbReference type="InterPro" id="IPR008007">
    <property type="entry name" value="Peptidase_M42"/>
</dbReference>
<sequence>MSLSLQSITDSDLSLLEALCSVHGPSGNESAVRDFILKHIKSEMESWVAKPEIFSGDEYQNNLMLVFGKPRTALYAHMDSIGYTVRYDMNLIKIGGPLAQQFTLLKGEDSGGPFIGTLIGEGNELSVEVESHCDASCDAPCEDQTDRALEPGTDLVYHHDFRSGSRSIQSPYLDNRMGCWLALLAARTITDGVICFTTWEEHGGGSAGYLSSQLYDRFGVRQSIICDMTYVTEGIRSGRGPVISMRDRHIPRRSYVDRVISIAREAGIPFQIEVEASGGSDGSEIQLIHRPVDWCFIGVAEEHYHTPDEKVLKVDVINALKLHSALMENL</sequence>
<feature type="binding site" evidence="5">
    <location>
        <position position="174"/>
    </location>
    <ligand>
        <name>Zn(2+)</name>
        <dbReference type="ChEBI" id="CHEBI:29105"/>
        <label>1</label>
    </ligand>
</feature>
<dbReference type="PANTHER" id="PTHR32481:SF0">
    <property type="entry name" value="AMINOPEPTIDASE YPDE-RELATED"/>
    <property type="match status" value="1"/>
</dbReference>
<comment type="caution">
    <text evidence="6">The sequence shown here is derived from an EMBL/GenBank/DDBJ whole genome shotgun (WGS) entry which is preliminary data.</text>
</comment>
<feature type="binding site" evidence="5">
    <location>
        <position position="174"/>
    </location>
    <ligand>
        <name>Zn(2+)</name>
        <dbReference type="ChEBI" id="CHEBI:29105"/>
        <label>2</label>
    </ligand>
</feature>
<gene>
    <name evidence="6" type="ORF">CVV64_11870</name>
</gene>
<dbReference type="Pfam" id="PF05343">
    <property type="entry name" value="Peptidase_M42"/>
    <property type="match status" value="1"/>
</dbReference>
<feature type="active site" description="Proton acceptor" evidence="4">
    <location>
        <position position="200"/>
    </location>
</feature>
<dbReference type="PIRSF" id="PIRSF001123">
    <property type="entry name" value="PepA_GA"/>
    <property type="match status" value="1"/>
</dbReference>
<evidence type="ECO:0000313" key="6">
    <source>
        <dbReference type="EMBL" id="PKK90038.1"/>
    </source>
</evidence>
<evidence type="ECO:0000256" key="5">
    <source>
        <dbReference type="PIRSR" id="PIRSR001123-2"/>
    </source>
</evidence>
<feature type="binding site" evidence="5">
    <location>
        <position position="201"/>
    </location>
    <ligand>
        <name>Zn(2+)</name>
        <dbReference type="ChEBI" id="CHEBI:29105"/>
        <label>2</label>
    </ligand>
</feature>